<dbReference type="InterPro" id="IPR055372">
    <property type="entry name" value="CBM96"/>
</dbReference>
<name>A0A4P6YHG8_9FLAO</name>
<evidence type="ECO:0000256" key="1">
    <source>
        <dbReference type="ARBA" id="ARBA00004613"/>
    </source>
</evidence>
<feature type="domain" description="Carbohydrate-binding module family 96" evidence="7">
    <location>
        <begin position="56"/>
        <end position="213"/>
    </location>
</feature>
<dbReference type="GO" id="GO:0005576">
    <property type="term" value="C:extracellular region"/>
    <property type="evidence" value="ECO:0007669"/>
    <property type="project" value="UniProtKB-SubCell"/>
</dbReference>
<evidence type="ECO:0000259" key="7">
    <source>
        <dbReference type="Pfam" id="PF24517"/>
    </source>
</evidence>
<dbReference type="RefSeq" id="WP_133277884.1">
    <property type="nucleotide sequence ID" value="NZ_CP037933.1"/>
</dbReference>
<feature type="domain" description="Sialate O-acetylesterase" evidence="5">
    <location>
        <begin position="310"/>
        <end position="551"/>
    </location>
</feature>
<dbReference type="Pfam" id="PF24517">
    <property type="entry name" value="CBM96"/>
    <property type="match status" value="1"/>
</dbReference>
<dbReference type="Pfam" id="PF18962">
    <property type="entry name" value="Por_Secre_tail"/>
    <property type="match status" value="1"/>
</dbReference>
<dbReference type="OrthoDB" id="9816001at2"/>
<keyword evidence="2" id="KW-0964">Secreted</keyword>
<dbReference type="InterPro" id="IPR036514">
    <property type="entry name" value="SGNH_hydro_sf"/>
</dbReference>
<organism evidence="8 9">
    <name type="scientific">Flavobacterium nackdongense</name>
    <dbReference type="NCBI Taxonomy" id="2547394"/>
    <lineage>
        <taxon>Bacteria</taxon>
        <taxon>Pseudomonadati</taxon>
        <taxon>Bacteroidota</taxon>
        <taxon>Flavobacteriia</taxon>
        <taxon>Flavobacteriales</taxon>
        <taxon>Flavobacteriaceae</taxon>
        <taxon>Flavobacterium</taxon>
    </lineage>
</organism>
<dbReference type="NCBIfam" id="TIGR04183">
    <property type="entry name" value="Por_Secre_tail"/>
    <property type="match status" value="1"/>
</dbReference>
<keyword evidence="4" id="KW-0378">Hydrolase</keyword>
<reference evidence="9" key="1">
    <citation type="submission" date="2019-03" db="EMBL/GenBank/DDBJ databases">
        <title>Flavobacterium sp.</title>
        <authorList>
            <person name="Kim H."/>
        </authorList>
    </citation>
    <scope>NUCLEOTIDE SEQUENCE [LARGE SCALE GENOMIC DNA]</scope>
    <source>
        <strain evidence="9">GS13</strain>
    </source>
</reference>
<keyword evidence="3" id="KW-0732">Signal</keyword>
<dbReference type="KEGG" id="fnk:E1750_16830"/>
<dbReference type="InterPro" id="IPR039329">
    <property type="entry name" value="SIAE"/>
</dbReference>
<dbReference type="PANTHER" id="PTHR22901:SF0">
    <property type="entry name" value="SIALATE O-ACETYLESTERASE"/>
    <property type="match status" value="1"/>
</dbReference>
<evidence type="ECO:0000313" key="8">
    <source>
        <dbReference type="EMBL" id="QBN20384.1"/>
    </source>
</evidence>
<sequence>MRSIYSIMKQMPILFFKSFYRILFLSVVTFVLSDSGNAQVASPAFRAKTIQFTEEEIKPTLDGFVAQSSGNFNAISTSAELKRGSGFNREIYLTYDLSTLTIAAKSAKLKIFCQSFDKFGDLTVSVYCLPEYQTTGLTWTTRPAVPAAIATLLINQTEHANTWLECDISSSLAAVLATASKKVTYVIKITAGNDALLRFAMSENTTLSPTILLSDEDPTNGGVNSTIKMPTLFSDNMVLQRDKPIKVYGEVLPNLPVVITFDGQTYNAQCDANGKFSTLLPIKSASASSYILTVAANNEILTYKNIVMGDVYLCGGQSNMAMYVSGSNADQVANAKADANYPNLRFFEVAKIVSGGVLINAKDNPWKSALPDRIVNWSAVAFFVGRDLHKHLNVPIGLINVSHGGAPSDAFISPEAYANDPVLDAAKRPNATGIFSYYQSPSSLYTAMISKVAGYPIKGVLWYQAEANASFWQSYKTIFKGLIKDWRTQFNEPTLPWLFVQLPSFDPGGDATKLTWAETRDIQLQVWKEDPNTGMAVTIDLGEATNIHPTDKYTVAKRMLVQVRALVYGEQITHKSPIYQSHEVQGADMILSFDNLGSGLTAIKPITEFEIAGSDKIYKPATATLLADNRIKLTNATVPNPAFARYAFLNFPTVSVFTTDTLPLPLSPFKTESGGTLSISDFNQNGSTLMVYPNPTKGILNIKKRDEPKKIEIFDLNGAVVFQGDFTNKIDLSFLAKGFYFLRTNLNQTVKIVIE</sequence>
<evidence type="ECO:0000259" key="6">
    <source>
        <dbReference type="Pfam" id="PF18962"/>
    </source>
</evidence>
<evidence type="ECO:0000256" key="4">
    <source>
        <dbReference type="ARBA" id="ARBA00022801"/>
    </source>
</evidence>
<dbReference type="SUPFAM" id="SSF52266">
    <property type="entry name" value="SGNH hydrolase"/>
    <property type="match status" value="1"/>
</dbReference>
<dbReference type="NCBIfam" id="NF033679">
    <property type="entry name" value="DNRLRE_dom"/>
    <property type="match status" value="1"/>
</dbReference>
<dbReference type="InterPro" id="IPR005181">
    <property type="entry name" value="SASA"/>
</dbReference>
<evidence type="ECO:0000256" key="2">
    <source>
        <dbReference type="ARBA" id="ARBA00022525"/>
    </source>
</evidence>
<dbReference type="Proteomes" id="UP000291124">
    <property type="component" value="Chromosome"/>
</dbReference>
<dbReference type="InterPro" id="IPR026444">
    <property type="entry name" value="Secre_tail"/>
</dbReference>
<accession>A0A4P6YHG8</accession>
<dbReference type="PANTHER" id="PTHR22901">
    <property type="entry name" value="SIALATE O-ACETYLESTERASE"/>
    <property type="match status" value="1"/>
</dbReference>
<dbReference type="GO" id="GO:0005975">
    <property type="term" value="P:carbohydrate metabolic process"/>
    <property type="evidence" value="ECO:0007669"/>
    <property type="project" value="TreeGrafter"/>
</dbReference>
<gene>
    <name evidence="8" type="ORF">E1750_16830</name>
</gene>
<comment type="subcellular location">
    <subcellularLocation>
        <location evidence="1">Secreted</location>
    </subcellularLocation>
</comment>
<dbReference type="Gene3D" id="3.40.50.1110">
    <property type="entry name" value="SGNH hydrolase"/>
    <property type="match status" value="1"/>
</dbReference>
<evidence type="ECO:0000259" key="5">
    <source>
        <dbReference type="Pfam" id="PF03629"/>
    </source>
</evidence>
<evidence type="ECO:0000256" key="3">
    <source>
        <dbReference type="ARBA" id="ARBA00022729"/>
    </source>
</evidence>
<dbReference type="EMBL" id="CP037933">
    <property type="protein sequence ID" value="QBN20384.1"/>
    <property type="molecule type" value="Genomic_DNA"/>
</dbReference>
<protein>
    <submittedName>
        <fullName evidence="8">T9SS type A sorting domain-containing protein</fullName>
    </submittedName>
</protein>
<dbReference type="AlphaFoldDB" id="A0A4P6YHG8"/>
<keyword evidence="9" id="KW-1185">Reference proteome</keyword>
<dbReference type="Pfam" id="PF03629">
    <property type="entry name" value="SASA"/>
    <property type="match status" value="1"/>
</dbReference>
<feature type="domain" description="Secretion system C-terminal sorting" evidence="6">
    <location>
        <begin position="691"/>
        <end position="754"/>
    </location>
</feature>
<evidence type="ECO:0000313" key="9">
    <source>
        <dbReference type="Proteomes" id="UP000291124"/>
    </source>
</evidence>
<dbReference type="GO" id="GO:0001681">
    <property type="term" value="F:sialate O-acetylesterase activity"/>
    <property type="evidence" value="ECO:0007669"/>
    <property type="project" value="InterPro"/>
</dbReference>
<proteinExistence type="predicted"/>